<feature type="region of interest" description="Disordered" evidence="1">
    <location>
        <begin position="99"/>
        <end position="125"/>
    </location>
</feature>
<protein>
    <submittedName>
        <fullName evidence="2">Uncharacterized protein</fullName>
    </submittedName>
</protein>
<gene>
    <name evidence="2" type="ORF">FB45DRAFT_1123891</name>
</gene>
<feature type="compositionally biased region" description="Basic and acidic residues" evidence="1">
    <location>
        <begin position="99"/>
        <end position="109"/>
    </location>
</feature>
<dbReference type="EMBL" id="JARKIF010000039">
    <property type="protein sequence ID" value="KAJ7609628.1"/>
    <property type="molecule type" value="Genomic_DNA"/>
</dbReference>
<reference evidence="2" key="1">
    <citation type="submission" date="2023-03" db="EMBL/GenBank/DDBJ databases">
        <title>Massive genome expansion in bonnet fungi (Mycena s.s.) driven by repeated elements and novel gene families across ecological guilds.</title>
        <authorList>
            <consortium name="Lawrence Berkeley National Laboratory"/>
            <person name="Harder C.B."/>
            <person name="Miyauchi S."/>
            <person name="Viragh M."/>
            <person name="Kuo A."/>
            <person name="Thoen E."/>
            <person name="Andreopoulos B."/>
            <person name="Lu D."/>
            <person name="Skrede I."/>
            <person name="Drula E."/>
            <person name="Henrissat B."/>
            <person name="Morin E."/>
            <person name="Kohler A."/>
            <person name="Barry K."/>
            <person name="LaButti K."/>
            <person name="Morin E."/>
            <person name="Salamov A."/>
            <person name="Lipzen A."/>
            <person name="Mereny Z."/>
            <person name="Hegedus B."/>
            <person name="Baldrian P."/>
            <person name="Stursova M."/>
            <person name="Weitz H."/>
            <person name="Taylor A."/>
            <person name="Grigoriev I.V."/>
            <person name="Nagy L.G."/>
            <person name="Martin F."/>
            <person name="Kauserud H."/>
        </authorList>
    </citation>
    <scope>NUCLEOTIDE SEQUENCE</scope>
    <source>
        <strain evidence="2">9284</strain>
    </source>
</reference>
<feature type="non-terminal residue" evidence="2">
    <location>
        <position position="1"/>
    </location>
</feature>
<accession>A0AAD7B499</accession>
<evidence type="ECO:0000313" key="2">
    <source>
        <dbReference type="EMBL" id="KAJ7609628.1"/>
    </source>
</evidence>
<evidence type="ECO:0000313" key="3">
    <source>
        <dbReference type="Proteomes" id="UP001221142"/>
    </source>
</evidence>
<sequence>RSPSRLLAVDPRACESLIEGVYQERVNYISILPLPPSRPPGVRPLTSRDIPIAHSRYKDGQCFVLALRLRLQYFIRGNYFMAHQKPATLQTIAEREQGRHWQCKRRDPPMDAGNATQVEHDPSNRHAVVSRSHYIRSGLETAGDAHLARLHTSPARANPCIPTPRGPYEGQDKSRRRGPSWGSRSRSTMECRPGLGDPCFRSSRV</sequence>
<proteinExistence type="predicted"/>
<comment type="caution">
    <text evidence="2">The sequence shown here is derived from an EMBL/GenBank/DDBJ whole genome shotgun (WGS) entry which is preliminary data.</text>
</comment>
<keyword evidence="3" id="KW-1185">Reference proteome</keyword>
<feature type="region of interest" description="Disordered" evidence="1">
    <location>
        <begin position="153"/>
        <end position="205"/>
    </location>
</feature>
<dbReference type="Proteomes" id="UP001221142">
    <property type="component" value="Unassembled WGS sequence"/>
</dbReference>
<dbReference type="AlphaFoldDB" id="A0AAD7B499"/>
<organism evidence="2 3">
    <name type="scientific">Roridomyces roridus</name>
    <dbReference type="NCBI Taxonomy" id="1738132"/>
    <lineage>
        <taxon>Eukaryota</taxon>
        <taxon>Fungi</taxon>
        <taxon>Dikarya</taxon>
        <taxon>Basidiomycota</taxon>
        <taxon>Agaricomycotina</taxon>
        <taxon>Agaricomycetes</taxon>
        <taxon>Agaricomycetidae</taxon>
        <taxon>Agaricales</taxon>
        <taxon>Marasmiineae</taxon>
        <taxon>Mycenaceae</taxon>
        <taxon>Roridomyces</taxon>
    </lineage>
</organism>
<evidence type="ECO:0000256" key="1">
    <source>
        <dbReference type="SAM" id="MobiDB-lite"/>
    </source>
</evidence>
<name>A0AAD7B499_9AGAR</name>